<dbReference type="Proteomes" id="UP000772434">
    <property type="component" value="Unassembled WGS sequence"/>
</dbReference>
<evidence type="ECO:0000256" key="1">
    <source>
        <dbReference type="PROSITE-ProRule" id="PRU00108"/>
    </source>
</evidence>
<organism evidence="4 5">
    <name type="scientific">Rhodocollybia butyracea</name>
    <dbReference type="NCBI Taxonomy" id="206335"/>
    <lineage>
        <taxon>Eukaryota</taxon>
        <taxon>Fungi</taxon>
        <taxon>Dikarya</taxon>
        <taxon>Basidiomycota</taxon>
        <taxon>Agaricomycotina</taxon>
        <taxon>Agaricomycetes</taxon>
        <taxon>Agaricomycetidae</taxon>
        <taxon>Agaricales</taxon>
        <taxon>Marasmiineae</taxon>
        <taxon>Omphalotaceae</taxon>
        <taxon>Rhodocollybia</taxon>
    </lineage>
</organism>
<dbReference type="AlphaFoldDB" id="A0A9P5U8W7"/>
<keyword evidence="5" id="KW-1185">Reference proteome</keyword>
<comment type="caution">
    <text evidence="4">The sequence shown here is derived from an EMBL/GenBank/DDBJ whole genome shotgun (WGS) entry which is preliminary data.</text>
</comment>
<accession>A0A9P5U8W7</accession>
<dbReference type="InterPro" id="IPR009057">
    <property type="entry name" value="Homeodomain-like_sf"/>
</dbReference>
<feature type="region of interest" description="Disordered" evidence="2">
    <location>
        <begin position="99"/>
        <end position="143"/>
    </location>
</feature>
<sequence length="343" mass="38280">MGPPDPPSHSHIYLPTQQSQQQKQHVSPASEPNKPRARSSRILTSEGRRFLRDIFDHGLQRPTLEERKKLLLQIRSIPHCEEYQMHQLAAWFVSNRRRHRKTEEAQTQPLSPSSTSPAPDIRVARSYPRSAPSPSSCYSSSTGFSPDESNQAFQFEKSPVLFFERDLLKSHDLGSSPSVHSPPKILSSEVDQNVGDDFDGPNYFLPFPPVSEHMQLAPMTNQKSTLSLESSFETEESDLSLFASFFKMEAFDTVEESPPTQDGSEDTPELSSVHIHSPDADQSSSSGLVEQREDHVASPNGLSLVNPSIILESPQENVDSIPSAHGGKSFWPSYHNSVRHLIS</sequence>
<evidence type="ECO:0000259" key="3">
    <source>
        <dbReference type="PROSITE" id="PS50071"/>
    </source>
</evidence>
<protein>
    <recommendedName>
        <fullName evidence="3">Homeobox domain-containing protein</fullName>
    </recommendedName>
</protein>
<dbReference type="GO" id="GO:0003677">
    <property type="term" value="F:DNA binding"/>
    <property type="evidence" value="ECO:0007669"/>
    <property type="project" value="UniProtKB-UniRule"/>
</dbReference>
<feature type="region of interest" description="Disordered" evidence="2">
    <location>
        <begin position="253"/>
        <end position="303"/>
    </location>
</feature>
<proteinExistence type="predicted"/>
<keyword evidence="1" id="KW-0539">Nucleus</keyword>
<reference evidence="4" key="1">
    <citation type="submission" date="2020-11" db="EMBL/GenBank/DDBJ databases">
        <authorList>
            <consortium name="DOE Joint Genome Institute"/>
            <person name="Ahrendt S."/>
            <person name="Riley R."/>
            <person name="Andreopoulos W."/>
            <person name="Labutti K."/>
            <person name="Pangilinan J."/>
            <person name="Ruiz-Duenas F.J."/>
            <person name="Barrasa J.M."/>
            <person name="Sanchez-Garcia M."/>
            <person name="Camarero S."/>
            <person name="Miyauchi S."/>
            <person name="Serrano A."/>
            <person name="Linde D."/>
            <person name="Babiker R."/>
            <person name="Drula E."/>
            <person name="Ayuso-Fernandez I."/>
            <person name="Pacheco R."/>
            <person name="Padilla G."/>
            <person name="Ferreira P."/>
            <person name="Barriuso J."/>
            <person name="Kellner H."/>
            <person name="Castanera R."/>
            <person name="Alfaro M."/>
            <person name="Ramirez L."/>
            <person name="Pisabarro A.G."/>
            <person name="Kuo A."/>
            <person name="Tritt A."/>
            <person name="Lipzen A."/>
            <person name="He G."/>
            <person name="Yan M."/>
            <person name="Ng V."/>
            <person name="Cullen D."/>
            <person name="Martin F."/>
            <person name="Rosso M.-N."/>
            <person name="Henrissat B."/>
            <person name="Hibbett D."/>
            <person name="Martinez A.T."/>
            <person name="Grigoriev I.V."/>
        </authorList>
    </citation>
    <scope>NUCLEOTIDE SEQUENCE</scope>
    <source>
        <strain evidence="4">AH 40177</strain>
    </source>
</reference>
<keyword evidence="1" id="KW-0238">DNA-binding</keyword>
<evidence type="ECO:0000313" key="5">
    <source>
        <dbReference type="Proteomes" id="UP000772434"/>
    </source>
</evidence>
<feature type="domain" description="Homeobox" evidence="3">
    <location>
        <begin position="34"/>
        <end position="102"/>
    </location>
</feature>
<gene>
    <name evidence="4" type="ORF">BDP27DRAFT_621748</name>
</gene>
<dbReference type="InterPro" id="IPR001356">
    <property type="entry name" value="HD"/>
</dbReference>
<dbReference type="PROSITE" id="PS50071">
    <property type="entry name" value="HOMEOBOX_2"/>
    <property type="match status" value="1"/>
</dbReference>
<keyword evidence="1" id="KW-0371">Homeobox</keyword>
<evidence type="ECO:0000313" key="4">
    <source>
        <dbReference type="EMBL" id="KAF9070352.1"/>
    </source>
</evidence>
<feature type="region of interest" description="Disordered" evidence="2">
    <location>
        <begin position="1"/>
        <end position="46"/>
    </location>
</feature>
<dbReference type="SUPFAM" id="SSF46689">
    <property type="entry name" value="Homeodomain-like"/>
    <property type="match status" value="1"/>
</dbReference>
<feature type="DNA-binding region" description="Homeobox" evidence="1">
    <location>
        <begin position="36"/>
        <end position="103"/>
    </location>
</feature>
<feature type="compositionally biased region" description="Low complexity" evidence="2">
    <location>
        <begin position="105"/>
        <end position="141"/>
    </location>
</feature>
<comment type="subcellular location">
    <subcellularLocation>
        <location evidence="1">Nucleus</location>
    </subcellularLocation>
</comment>
<evidence type="ECO:0000256" key="2">
    <source>
        <dbReference type="SAM" id="MobiDB-lite"/>
    </source>
</evidence>
<dbReference type="GO" id="GO:0005634">
    <property type="term" value="C:nucleus"/>
    <property type="evidence" value="ECO:0007669"/>
    <property type="project" value="UniProtKB-SubCell"/>
</dbReference>
<name>A0A9P5U8W7_9AGAR</name>
<dbReference type="EMBL" id="JADNRY010000041">
    <property type="protein sequence ID" value="KAF9070352.1"/>
    <property type="molecule type" value="Genomic_DNA"/>
</dbReference>